<evidence type="ECO:0000256" key="2">
    <source>
        <dbReference type="ARBA" id="ARBA00022801"/>
    </source>
</evidence>
<dbReference type="Gene3D" id="3.40.50.1000">
    <property type="entry name" value="HAD superfamily/HAD-like"/>
    <property type="match status" value="1"/>
</dbReference>
<dbReference type="SUPFAM" id="SSF56784">
    <property type="entry name" value="HAD-like"/>
    <property type="match status" value="1"/>
</dbReference>
<organism evidence="3 4">
    <name type="scientific">Halorarum salinum</name>
    <dbReference type="NCBI Taxonomy" id="2743089"/>
    <lineage>
        <taxon>Archaea</taxon>
        <taxon>Methanobacteriati</taxon>
        <taxon>Methanobacteriota</taxon>
        <taxon>Stenosarchaea group</taxon>
        <taxon>Halobacteria</taxon>
        <taxon>Halobacteriales</taxon>
        <taxon>Haloferacaceae</taxon>
        <taxon>Halorarum</taxon>
    </lineage>
</organism>
<sequence length="234" mass="25998">MTFEAVLFDLDDTLYPYPPCNEAGKRAAFETFRDLGYDLDRDGFDALYREGRREVKRELAGTASAHERFLYFKRAIHLHAGTHRSEDALRLGEAYWDAYVDGMSLFEGVVDALAAIRGAGVAVAVVTNLTTRIQLKKLHRLGIEEHVDLLLTSEETGREKPASVMFTLPLARLDCRPSEALMVGNSPESDVEGANAVGLETVLFNGPEEAGDLPDWRRPDHTITDFTALTEVVL</sequence>
<evidence type="ECO:0000313" key="3">
    <source>
        <dbReference type="EMBL" id="QLG63720.1"/>
    </source>
</evidence>
<gene>
    <name evidence="3" type="ORF">HUG12_19110</name>
</gene>
<comment type="similarity">
    <text evidence="1">Belongs to the HAD-like hydrolase superfamily.</text>
</comment>
<dbReference type="NCBIfam" id="TIGR01549">
    <property type="entry name" value="HAD-SF-IA-v1"/>
    <property type="match status" value="1"/>
</dbReference>
<dbReference type="Proteomes" id="UP000509626">
    <property type="component" value="Chromosome"/>
</dbReference>
<proteinExistence type="inferred from homology"/>
<dbReference type="InterPro" id="IPR023214">
    <property type="entry name" value="HAD_sf"/>
</dbReference>
<evidence type="ECO:0000313" key="4">
    <source>
        <dbReference type="Proteomes" id="UP000509626"/>
    </source>
</evidence>
<dbReference type="InterPro" id="IPR036412">
    <property type="entry name" value="HAD-like_sf"/>
</dbReference>
<protein>
    <submittedName>
        <fullName evidence="3">HAD family hydrolase</fullName>
    </submittedName>
</protein>
<dbReference type="Gene3D" id="1.10.150.520">
    <property type="match status" value="1"/>
</dbReference>
<accession>A0A7D5QE26</accession>
<dbReference type="GO" id="GO:0016787">
    <property type="term" value="F:hydrolase activity"/>
    <property type="evidence" value="ECO:0007669"/>
    <property type="project" value="UniProtKB-KW"/>
</dbReference>
<dbReference type="RefSeq" id="WP_179270304.1">
    <property type="nucleotide sequence ID" value="NZ_CP058579.1"/>
</dbReference>
<dbReference type="PRINTS" id="PR00413">
    <property type="entry name" value="HADHALOGNASE"/>
</dbReference>
<dbReference type="KEGG" id="halu:HUG12_19110"/>
<dbReference type="AlphaFoldDB" id="A0A7D5QE26"/>
<dbReference type="InterPro" id="IPR051540">
    <property type="entry name" value="S-2-haloacid_dehalogenase"/>
</dbReference>
<keyword evidence="2 3" id="KW-0378">Hydrolase</keyword>
<dbReference type="InterPro" id="IPR006439">
    <property type="entry name" value="HAD-SF_hydro_IA"/>
</dbReference>
<dbReference type="SFLD" id="SFLDG01129">
    <property type="entry name" value="C1.5:_HAD__Beta-PGM__Phosphata"/>
    <property type="match status" value="1"/>
</dbReference>
<evidence type="ECO:0000256" key="1">
    <source>
        <dbReference type="ARBA" id="ARBA00007958"/>
    </source>
</evidence>
<dbReference type="SFLD" id="SFLDS00003">
    <property type="entry name" value="Haloacid_Dehalogenase"/>
    <property type="match status" value="1"/>
</dbReference>
<reference evidence="3 4" key="1">
    <citation type="submission" date="2020-06" db="EMBL/GenBank/DDBJ databases">
        <title>NJ-3-1, isolated from saline soil.</title>
        <authorList>
            <person name="Cui H.L."/>
            <person name="Shi X."/>
        </authorList>
    </citation>
    <scope>NUCLEOTIDE SEQUENCE [LARGE SCALE GENOMIC DNA]</scope>
    <source>
        <strain evidence="3 4">NJ-3-1</strain>
    </source>
</reference>
<dbReference type="EMBL" id="CP058579">
    <property type="protein sequence ID" value="QLG63720.1"/>
    <property type="molecule type" value="Genomic_DNA"/>
</dbReference>
<dbReference type="PANTHER" id="PTHR43316:SF3">
    <property type="entry name" value="HALOACID DEHALOGENASE, TYPE II (AFU_ORTHOLOGUE AFUA_2G07750)-RELATED"/>
    <property type="match status" value="1"/>
</dbReference>
<keyword evidence="4" id="KW-1185">Reference proteome</keyword>
<name>A0A7D5QE26_9EURY</name>
<dbReference type="PANTHER" id="PTHR43316">
    <property type="entry name" value="HYDROLASE, HALOACID DELAHOGENASE-RELATED"/>
    <property type="match status" value="1"/>
</dbReference>
<dbReference type="GeneID" id="56039615"/>
<dbReference type="Pfam" id="PF00702">
    <property type="entry name" value="Hydrolase"/>
    <property type="match status" value="1"/>
</dbReference>
<dbReference type="OrthoDB" id="27736at2157"/>